<gene>
    <name evidence="2" type="ORF">ACFOND_05890</name>
</gene>
<evidence type="ECO:0000313" key="3">
    <source>
        <dbReference type="Proteomes" id="UP001595710"/>
    </source>
</evidence>
<accession>A0ABV7WT75</accession>
<dbReference type="RefSeq" id="WP_290282840.1">
    <property type="nucleotide sequence ID" value="NZ_JAUFQI010000001.1"/>
</dbReference>
<reference evidence="3" key="1">
    <citation type="journal article" date="2019" name="Int. J. Syst. Evol. Microbiol.">
        <title>The Global Catalogue of Microorganisms (GCM) 10K type strain sequencing project: providing services to taxonomists for standard genome sequencing and annotation.</title>
        <authorList>
            <consortium name="The Broad Institute Genomics Platform"/>
            <consortium name="The Broad Institute Genome Sequencing Center for Infectious Disease"/>
            <person name="Wu L."/>
            <person name="Ma J."/>
        </authorList>
    </citation>
    <scope>NUCLEOTIDE SEQUENCE [LARGE SCALE GENOMIC DNA]</scope>
    <source>
        <strain evidence="3">CECT 8288</strain>
    </source>
</reference>
<dbReference type="Pfam" id="PF05137">
    <property type="entry name" value="PilN"/>
    <property type="match status" value="1"/>
</dbReference>
<dbReference type="Proteomes" id="UP001595710">
    <property type="component" value="Unassembled WGS sequence"/>
</dbReference>
<dbReference type="InterPro" id="IPR007813">
    <property type="entry name" value="PilN"/>
</dbReference>
<dbReference type="EMBL" id="JBHRYN010000008">
    <property type="protein sequence ID" value="MFC3701170.1"/>
    <property type="molecule type" value="Genomic_DNA"/>
</dbReference>
<comment type="caution">
    <text evidence="2">The sequence shown here is derived from an EMBL/GenBank/DDBJ whole genome shotgun (WGS) entry which is preliminary data.</text>
</comment>
<keyword evidence="1" id="KW-0472">Membrane</keyword>
<evidence type="ECO:0000313" key="2">
    <source>
        <dbReference type="EMBL" id="MFC3701170.1"/>
    </source>
</evidence>
<keyword evidence="3" id="KW-1185">Reference proteome</keyword>
<name>A0ABV7WT75_9GAMM</name>
<proteinExistence type="predicted"/>
<feature type="transmembrane region" description="Helical" evidence="1">
    <location>
        <begin position="23"/>
        <end position="43"/>
    </location>
</feature>
<protein>
    <submittedName>
        <fullName evidence="2">PilN domain-containing protein</fullName>
    </submittedName>
</protein>
<keyword evidence="1" id="KW-0812">Transmembrane</keyword>
<keyword evidence="1" id="KW-1133">Transmembrane helix</keyword>
<evidence type="ECO:0000256" key="1">
    <source>
        <dbReference type="SAM" id="Phobius"/>
    </source>
</evidence>
<sequence>MTKQVNLVSADLLPGYGPVQLPVFIWVFLASLICAVLWVLSAYNTRAELTAEQMIWKNSASNQQQALVSYQSLHPEMFNEEQLEQLNVSLTADLNLRRTTLQDLADQLENSIEGFTSPLKQLSDYDVNGLWLETIHLRNGQRSFSLTGYAQTPELIPEYIAQLGNSEFKGISIQQLSVQKEANQRGLWRFSLSNDKQIDMAEVR</sequence>
<organism evidence="2 3">
    <name type="scientific">Reinekea marina</name>
    <dbReference type="NCBI Taxonomy" id="1310421"/>
    <lineage>
        <taxon>Bacteria</taxon>
        <taxon>Pseudomonadati</taxon>
        <taxon>Pseudomonadota</taxon>
        <taxon>Gammaproteobacteria</taxon>
        <taxon>Oceanospirillales</taxon>
        <taxon>Saccharospirillaceae</taxon>
        <taxon>Reinekea</taxon>
    </lineage>
</organism>